<feature type="compositionally biased region" description="Low complexity" evidence="1">
    <location>
        <begin position="846"/>
        <end position="861"/>
    </location>
</feature>
<dbReference type="InterPro" id="IPR050828">
    <property type="entry name" value="C-type_lectin/matrix_domain"/>
</dbReference>
<feature type="compositionally biased region" description="Basic and acidic residues" evidence="1">
    <location>
        <begin position="473"/>
        <end position="483"/>
    </location>
</feature>
<feature type="compositionally biased region" description="Basic and acidic residues" evidence="1">
    <location>
        <begin position="490"/>
        <end position="502"/>
    </location>
</feature>
<keyword evidence="2" id="KW-0732">Signal</keyword>
<feature type="compositionally biased region" description="Polar residues" evidence="1">
    <location>
        <begin position="306"/>
        <end position="321"/>
    </location>
</feature>
<feature type="compositionally biased region" description="Low complexity" evidence="1">
    <location>
        <begin position="388"/>
        <end position="400"/>
    </location>
</feature>
<feature type="compositionally biased region" description="Acidic residues" evidence="1">
    <location>
        <begin position="898"/>
        <end position="909"/>
    </location>
</feature>
<dbReference type="InterPro" id="IPR001304">
    <property type="entry name" value="C-type_lectin-like"/>
</dbReference>
<dbReference type="Gene3D" id="3.10.100.10">
    <property type="entry name" value="Mannose-Binding Protein A, subunit A"/>
    <property type="match status" value="1"/>
</dbReference>
<sequence length="1062" mass="118745">MGRLALLSLVVVVTRYTDAVKFTENDEEITVPSRLKYRQETLHSHVREWIDGPDGRVYQFHAGEQSWLHAREFCLSQNSDLVIIRDKEQLDWLLSHYAPTYTRFNERYMQIGLLMPDGPNRDWVYLDGSPYNQSVVPWMSGEPFDHSLDGRERCGILRVHARLLDDIDCEAAPSPNVRMRFICEREQNVHKEQQKSQNFIWSKLEKLLEFFGFTNGTTPSTKPQNSTESSEDYEDEVKRLNISSSEAEKLKNIEVDRETSSEEQKAVEAALSVLNKVSKPGEKADSMPEEEEEETSRPGSQEDRPPSSTELLSGPKISTQAKIFIEATPITEATNTATPEAGNTTEAVTEGVTVNPEDTTPSTDTSSVAAQETTVTAEETNTTEDEATVTANEATVTADETNAKAEEATKTAKEATVTTEASTVTNEATSVETSSADTTADVTTVATSGEVARVHAAPLKEISEIEGSGTGVERAEIEQHDESANVTEIDPEKLEKKIREDIETVTAMETDFDEDANRNLPSTDIKPPEEECDEEASGENSTTPIPNEEIIRNSIDTEDVDDLSQKPKIPAEKEAHIQDFLITLRTFLSRAEHSDLRKLLDQHPEKTLLEKMKLAIKAANEREFERMKELALMKKHGVDISHVPEPKLMGESEREELYKKISRVVMVEAEKKDDETITQPSAVRTTTQESHREKKSQAKGVVIKKASDDSAADKETLKGKKNKNGKLKDAGSVIDEDNEKKQPKKNKEEKQKEKNKNKEENPTPEEKSEEGKPKKNEEKKAEEKAEKEAEQEKKEVEESKIDEMEESAKRKKAGRGKNLVSNDEESDGDLTKKEDSTTKAKKDSTTEATTTAGKNKNTVKTESVTAESKGEVKDVRPEAEDDDNSFDSEHVDKSNLDDSFDSDQVDRDDELTRPTGEEVEEEVSTVKIPPPKEEEVGTEKTPSALRKEKRRQERLKKMKENKQKKGKPGKATTKSTSEDSNYDKANVSDDDDDDDSDEVPAFPTLPTLPTLPPLGQTLTAQTLPTLPPLTPPPGFDNLLQTFSENWRKIFPDAKIPTFKADE</sequence>
<feature type="compositionally biased region" description="Low complexity" evidence="1">
    <location>
        <begin position="414"/>
        <end position="441"/>
    </location>
</feature>
<dbReference type="InterPro" id="IPR016186">
    <property type="entry name" value="C-type_lectin-like/link_sf"/>
</dbReference>
<gene>
    <name evidence="4" type="ORF">CYNAS_LOCUS13802</name>
</gene>
<reference evidence="4" key="1">
    <citation type="submission" date="2023-07" db="EMBL/GenBank/DDBJ databases">
        <authorList>
            <consortium name="CYATHOMIX"/>
        </authorList>
    </citation>
    <scope>NUCLEOTIDE SEQUENCE</scope>
    <source>
        <strain evidence="4">N/A</strain>
    </source>
</reference>
<comment type="caution">
    <text evidence="4">The sequence shown here is derived from an EMBL/GenBank/DDBJ whole genome shotgun (WGS) entry which is preliminary data.</text>
</comment>
<evidence type="ECO:0000313" key="4">
    <source>
        <dbReference type="EMBL" id="CAJ0601819.1"/>
    </source>
</evidence>
<feature type="compositionally biased region" description="Polar residues" evidence="1">
    <location>
        <begin position="331"/>
        <end position="347"/>
    </location>
</feature>
<dbReference type="SMART" id="SM00034">
    <property type="entry name" value="CLECT"/>
    <property type="match status" value="1"/>
</dbReference>
<feature type="compositionally biased region" description="Acidic residues" evidence="1">
    <location>
        <begin position="988"/>
        <end position="998"/>
    </location>
</feature>
<feature type="compositionally biased region" description="Basic and acidic residues" evidence="1">
    <location>
        <begin position="887"/>
        <end position="896"/>
    </location>
</feature>
<feature type="compositionally biased region" description="Polar residues" evidence="1">
    <location>
        <begin position="214"/>
        <end position="228"/>
    </location>
</feature>
<proteinExistence type="predicted"/>
<dbReference type="PANTHER" id="PTHR45710:SF38">
    <property type="entry name" value="C-TYPE LECTIN DOMAIN-CONTAINING PROTEIN 180"/>
    <property type="match status" value="1"/>
</dbReference>
<feature type="compositionally biased region" description="Basic and acidic residues" evidence="1">
    <location>
        <begin position="705"/>
        <end position="718"/>
    </location>
</feature>
<accession>A0AA36M787</accession>
<feature type="chain" id="PRO_5041345689" description="C-type lectin domain-containing protein" evidence="2">
    <location>
        <begin position="20"/>
        <end position="1062"/>
    </location>
</feature>
<dbReference type="PANTHER" id="PTHR45710">
    <property type="entry name" value="C-TYPE LECTIN DOMAIN-CONTAINING PROTEIN 180"/>
    <property type="match status" value="1"/>
</dbReference>
<dbReference type="SUPFAM" id="SSF56436">
    <property type="entry name" value="C-type lectin-like"/>
    <property type="match status" value="1"/>
</dbReference>
<name>A0AA36M787_CYLNA</name>
<feature type="compositionally biased region" description="Basic and acidic residues" evidence="1">
    <location>
        <begin position="829"/>
        <end position="845"/>
    </location>
</feature>
<dbReference type="EMBL" id="CATQJL010000305">
    <property type="protein sequence ID" value="CAJ0601819.1"/>
    <property type="molecule type" value="Genomic_DNA"/>
</dbReference>
<feature type="compositionally biased region" description="Polar residues" evidence="1">
    <location>
        <begin position="677"/>
        <end position="688"/>
    </location>
</feature>
<dbReference type="InterPro" id="IPR016187">
    <property type="entry name" value="CTDL_fold"/>
</dbReference>
<protein>
    <recommendedName>
        <fullName evidence="3">C-type lectin domain-containing protein</fullName>
    </recommendedName>
</protein>
<dbReference type="Proteomes" id="UP001176961">
    <property type="component" value="Unassembled WGS sequence"/>
</dbReference>
<evidence type="ECO:0000313" key="5">
    <source>
        <dbReference type="Proteomes" id="UP001176961"/>
    </source>
</evidence>
<dbReference type="CDD" id="cd00037">
    <property type="entry name" value="CLECT"/>
    <property type="match status" value="1"/>
</dbReference>
<feature type="region of interest" description="Disordered" evidence="1">
    <location>
        <begin position="272"/>
        <end position="441"/>
    </location>
</feature>
<evidence type="ECO:0000256" key="1">
    <source>
        <dbReference type="SAM" id="MobiDB-lite"/>
    </source>
</evidence>
<feature type="compositionally biased region" description="Basic and acidic residues" evidence="1">
    <location>
        <begin position="868"/>
        <end position="878"/>
    </location>
</feature>
<dbReference type="PROSITE" id="PS50041">
    <property type="entry name" value="C_TYPE_LECTIN_2"/>
    <property type="match status" value="1"/>
</dbReference>
<keyword evidence="5" id="KW-1185">Reference proteome</keyword>
<feature type="compositionally biased region" description="Basic residues" evidence="1">
    <location>
        <begin position="947"/>
        <end position="957"/>
    </location>
</feature>
<feature type="compositionally biased region" description="Basic and acidic residues" evidence="1">
    <location>
        <begin position="401"/>
        <end position="413"/>
    </location>
</feature>
<feature type="compositionally biased region" description="Basic and acidic residues" evidence="1">
    <location>
        <begin position="738"/>
        <end position="808"/>
    </location>
</feature>
<feature type="region of interest" description="Disordered" evidence="1">
    <location>
        <begin position="460"/>
        <end position="561"/>
    </location>
</feature>
<dbReference type="AlphaFoldDB" id="A0AA36M787"/>
<feature type="signal peptide" evidence="2">
    <location>
        <begin position="1"/>
        <end position="19"/>
    </location>
</feature>
<feature type="compositionally biased region" description="Pro residues" evidence="1">
    <location>
        <begin position="1025"/>
        <end position="1034"/>
    </location>
</feature>
<feature type="compositionally biased region" description="Low complexity" evidence="1">
    <location>
        <begin position="358"/>
        <end position="380"/>
    </location>
</feature>
<feature type="compositionally biased region" description="Low complexity" evidence="1">
    <location>
        <begin position="1000"/>
        <end position="1024"/>
    </location>
</feature>
<feature type="region of interest" description="Disordered" evidence="1">
    <location>
        <begin position="670"/>
        <end position="1035"/>
    </location>
</feature>
<evidence type="ECO:0000259" key="3">
    <source>
        <dbReference type="PROSITE" id="PS50041"/>
    </source>
</evidence>
<evidence type="ECO:0000256" key="2">
    <source>
        <dbReference type="SAM" id="SignalP"/>
    </source>
</evidence>
<organism evidence="4 5">
    <name type="scientific">Cylicocyclus nassatus</name>
    <name type="common">Nematode worm</name>
    <dbReference type="NCBI Taxonomy" id="53992"/>
    <lineage>
        <taxon>Eukaryota</taxon>
        <taxon>Metazoa</taxon>
        <taxon>Ecdysozoa</taxon>
        <taxon>Nematoda</taxon>
        <taxon>Chromadorea</taxon>
        <taxon>Rhabditida</taxon>
        <taxon>Rhabditina</taxon>
        <taxon>Rhabditomorpha</taxon>
        <taxon>Strongyloidea</taxon>
        <taxon>Strongylidae</taxon>
        <taxon>Cylicocyclus</taxon>
    </lineage>
</organism>
<feature type="region of interest" description="Disordered" evidence="1">
    <location>
        <begin position="214"/>
        <end position="236"/>
    </location>
</feature>
<feature type="domain" description="C-type lectin" evidence="3">
    <location>
        <begin position="53"/>
        <end position="170"/>
    </location>
</feature>
<dbReference type="Pfam" id="PF00059">
    <property type="entry name" value="Lectin_C"/>
    <property type="match status" value="1"/>
</dbReference>